<protein>
    <submittedName>
        <fullName evidence="2">Uncharacterized protein</fullName>
    </submittedName>
</protein>
<proteinExistence type="predicted"/>
<dbReference type="GeneID" id="20805048"/>
<sequence length="157" mass="16678">MTAAEKDALVMLLLDPGTVAVPRSPLSYADELLAPKSPNGANSKQVIKGGRITHTWVDDHYPHVQEGSPQWNMLLQAICNSTTPRVACATGLTSHDRMYPAPMGVAAAVLVVALIACVGLRRHPILGRFYPTNVVVVASLGLLAVVVYQGIVVDVSL</sequence>
<keyword evidence="1" id="KW-1133">Transmembrane helix</keyword>
<dbReference type="AlphaFoldDB" id="W4H1V6"/>
<dbReference type="VEuPathDB" id="FungiDB:H257_03052"/>
<feature type="transmembrane region" description="Helical" evidence="1">
    <location>
        <begin position="132"/>
        <end position="151"/>
    </location>
</feature>
<organism evidence="2">
    <name type="scientific">Aphanomyces astaci</name>
    <name type="common">Crayfish plague agent</name>
    <dbReference type="NCBI Taxonomy" id="112090"/>
    <lineage>
        <taxon>Eukaryota</taxon>
        <taxon>Sar</taxon>
        <taxon>Stramenopiles</taxon>
        <taxon>Oomycota</taxon>
        <taxon>Saprolegniomycetes</taxon>
        <taxon>Saprolegniales</taxon>
        <taxon>Verrucalvaceae</taxon>
        <taxon>Aphanomyces</taxon>
    </lineage>
</organism>
<keyword evidence="1" id="KW-0812">Transmembrane</keyword>
<reference evidence="2" key="1">
    <citation type="submission" date="2013-12" db="EMBL/GenBank/DDBJ databases">
        <title>The Genome Sequence of Aphanomyces astaci APO3.</title>
        <authorList>
            <consortium name="The Broad Institute Genomics Platform"/>
            <person name="Russ C."/>
            <person name="Tyler B."/>
            <person name="van West P."/>
            <person name="Dieguez-Uribeondo J."/>
            <person name="Young S.K."/>
            <person name="Zeng Q."/>
            <person name="Gargeya S."/>
            <person name="Fitzgerald M."/>
            <person name="Abouelleil A."/>
            <person name="Alvarado L."/>
            <person name="Chapman S.B."/>
            <person name="Gainer-Dewar J."/>
            <person name="Goldberg J."/>
            <person name="Griggs A."/>
            <person name="Gujja S."/>
            <person name="Hansen M."/>
            <person name="Howarth C."/>
            <person name="Imamovic A."/>
            <person name="Ireland A."/>
            <person name="Larimer J."/>
            <person name="McCowan C."/>
            <person name="Murphy C."/>
            <person name="Pearson M."/>
            <person name="Poon T.W."/>
            <person name="Priest M."/>
            <person name="Roberts A."/>
            <person name="Saif S."/>
            <person name="Shea T."/>
            <person name="Sykes S."/>
            <person name="Wortman J."/>
            <person name="Nusbaum C."/>
            <person name="Birren B."/>
        </authorList>
    </citation>
    <scope>NUCLEOTIDE SEQUENCE [LARGE SCALE GENOMIC DNA]</scope>
    <source>
        <strain evidence="2">APO3</strain>
    </source>
</reference>
<name>W4H1V6_APHAT</name>
<dbReference type="EMBL" id="KI913118">
    <property type="protein sequence ID" value="ETV85239.1"/>
    <property type="molecule type" value="Genomic_DNA"/>
</dbReference>
<dbReference type="OrthoDB" id="159229at2759"/>
<dbReference type="RefSeq" id="XP_009825257.1">
    <property type="nucleotide sequence ID" value="XM_009826955.1"/>
</dbReference>
<evidence type="ECO:0000256" key="1">
    <source>
        <dbReference type="SAM" id="Phobius"/>
    </source>
</evidence>
<keyword evidence="1" id="KW-0472">Membrane</keyword>
<evidence type="ECO:0000313" key="2">
    <source>
        <dbReference type="EMBL" id="ETV85239.1"/>
    </source>
</evidence>
<feature type="transmembrane region" description="Helical" evidence="1">
    <location>
        <begin position="101"/>
        <end position="120"/>
    </location>
</feature>
<gene>
    <name evidence="2" type="ORF">H257_03052</name>
</gene>
<accession>W4H1V6</accession>
<dbReference type="STRING" id="112090.W4H1V6"/>